<dbReference type="Proteomes" id="UP000254507">
    <property type="component" value="Unassembled WGS sequence"/>
</dbReference>
<organism evidence="3 5">
    <name type="scientific">Actinobacillus seminis</name>
    <dbReference type="NCBI Taxonomy" id="722"/>
    <lineage>
        <taxon>Bacteria</taxon>
        <taxon>Pseudomonadati</taxon>
        <taxon>Pseudomonadota</taxon>
        <taxon>Gammaproteobacteria</taxon>
        <taxon>Pasteurellales</taxon>
        <taxon>Pasteurellaceae</taxon>
        <taxon>Actinobacillus</taxon>
    </lineage>
</organism>
<reference evidence="3 5" key="2">
    <citation type="submission" date="2018-06" db="EMBL/GenBank/DDBJ databases">
        <authorList>
            <consortium name="Pathogen Informatics"/>
            <person name="Doyle S."/>
        </authorList>
    </citation>
    <scope>NUCLEOTIDE SEQUENCE [LARGE SCALE GENOMIC DNA]</scope>
    <source>
        <strain evidence="3 5">NCTC10851</strain>
    </source>
</reference>
<evidence type="ECO:0000256" key="1">
    <source>
        <dbReference type="SAM" id="Phobius"/>
    </source>
</evidence>
<keyword evidence="1" id="KW-0812">Transmembrane</keyword>
<dbReference type="Proteomes" id="UP000215738">
    <property type="component" value="Unassembled WGS sequence"/>
</dbReference>
<name>A0A263HEL0_9PAST</name>
<dbReference type="RefSeq" id="WP_094946022.1">
    <property type="nucleotide sequence ID" value="NZ_NLFK01000003.1"/>
</dbReference>
<dbReference type="EMBL" id="NLFK01000003">
    <property type="protein sequence ID" value="OZN25349.1"/>
    <property type="molecule type" value="Genomic_DNA"/>
</dbReference>
<evidence type="ECO:0000313" key="3">
    <source>
        <dbReference type="EMBL" id="SUU35697.1"/>
    </source>
</evidence>
<evidence type="ECO:0000313" key="5">
    <source>
        <dbReference type="Proteomes" id="UP000254507"/>
    </source>
</evidence>
<accession>A0A263HEL0</accession>
<protein>
    <submittedName>
        <fullName evidence="3">Uncharacterized protein</fullName>
    </submittedName>
</protein>
<dbReference type="AlphaFoldDB" id="A0A263HEL0"/>
<evidence type="ECO:0000313" key="2">
    <source>
        <dbReference type="EMBL" id="OZN25349.1"/>
    </source>
</evidence>
<gene>
    <name evidence="2" type="ORF">CFY87_04260</name>
    <name evidence="3" type="ORF">NCTC10851_00954</name>
</gene>
<sequence>MELIFFLLWVPALILAIGTVVLVVLPLFTVLLTFALPALLVLGFILLLWAITENIMLSILIFCTIVVMNLIYHRESVKEFFANR</sequence>
<keyword evidence="1" id="KW-0472">Membrane</keyword>
<dbReference type="InParanoid" id="A0A263HEL0"/>
<feature type="transmembrane region" description="Helical" evidence="1">
    <location>
        <begin position="55"/>
        <end position="72"/>
    </location>
</feature>
<keyword evidence="1" id="KW-1133">Transmembrane helix</keyword>
<reference evidence="2 4" key="1">
    <citation type="submission" date="2017-07" db="EMBL/GenBank/DDBJ databases">
        <title>Virulence factors identified in Actinobacillus seminis.</title>
        <authorList>
            <person name="Negrete-Abascal E."/>
            <person name="Vaca-Pacheco S."/>
            <person name="Montes-Garcia F."/>
            <person name="Leyto-Gil A.M."/>
            <person name="Fragoso-Garcia E."/>
            <person name="Carvente-Garcia R."/>
            <person name="Perez-Agueros S."/>
            <person name="Castelan-Sanchez H.G."/>
            <person name="Garcia-Molina A."/>
            <person name="Villamar T.E."/>
            <person name="Vazquez-Cruz C."/>
        </authorList>
    </citation>
    <scope>NUCLEOTIDE SEQUENCE [LARGE SCALE GENOMIC DNA]</scope>
    <source>
        <strain evidence="2 4">ATCC 15768</strain>
    </source>
</reference>
<proteinExistence type="predicted"/>
<feature type="transmembrane region" description="Helical" evidence="1">
    <location>
        <begin position="6"/>
        <end position="25"/>
    </location>
</feature>
<evidence type="ECO:0000313" key="4">
    <source>
        <dbReference type="Proteomes" id="UP000215738"/>
    </source>
</evidence>
<dbReference type="EMBL" id="UFSB01000001">
    <property type="protein sequence ID" value="SUU35697.1"/>
    <property type="molecule type" value="Genomic_DNA"/>
</dbReference>
<feature type="transmembrane region" description="Helical" evidence="1">
    <location>
        <begin position="30"/>
        <end position="49"/>
    </location>
</feature>
<keyword evidence="4" id="KW-1185">Reference proteome</keyword>